<feature type="region of interest" description="Disordered" evidence="8">
    <location>
        <begin position="1"/>
        <end position="31"/>
    </location>
</feature>
<sequence>MTQGPVLIDLGDETTPPPPVTEAPAVPDLDRPQGTAMQAAARVAARRPSRLARWFWGLALSLLGAMVSLTAWSWVNDLIARVPVLGWAMAALLAVFVLVCGLIALRELAAIGRLGRIDGLRRAADAALAEDNLAQARAVCARLDGFYRGREDLAWGRARLTERAGEQFDAATLLALAEETLLAPLDAVAQREVEAAARRVATVTALVPMALADVATALASSLRMIRRVAEIYGGRAGVLGSWRLTRAVLSHLVATGAVAVGDDLLEPVLGGSVLSKLSRRFGEGLVNGALTARVGVAAMEVCRPLPFSGGRRPSVRKVVRRALTGLMSKSG</sequence>
<keyword evidence="7 9" id="KW-0472">Membrane</keyword>
<dbReference type="PANTHER" id="PTHR39342">
    <property type="entry name" value="UPF0283 MEMBRANE PROTEIN YCJF"/>
    <property type="match status" value="1"/>
</dbReference>
<keyword evidence="3" id="KW-1003">Cell membrane</keyword>
<reference evidence="11" key="1">
    <citation type="submission" date="2016-10" db="EMBL/GenBank/DDBJ databases">
        <authorList>
            <person name="Varghese N."/>
            <person name="Submissions S."/>
        </authorList>
    </citation>
    <scope>NUCLEOTIDE SEQUENCE [LARGE SCALE GENOMIC DNA]</scope>
    <source>
        <strain evidence="11">CGMCC 1.9108</strain>
    </source>
</reference>
<feature type="transmembrane region" description="Helical" evidence="9">
    <location>
        <begin position="54"/>
        <end position="75"/>
    </location>
</feature>
<dbReference type="Proteomes" id="UP000199628">
    <property type="component" value="Unassembled WGS sequence"/>
</dbReference>
<feature type="transmembrane region" description="Helical" evidence="9">
    <location>
        <begin position="87"/>
        <end position="105"/>
    </location>
</feature>
<dbReference type="PANTHER" id="PTHR39342:SF1">
    <property type="entry name" value="UPF0283 MEMBRANE PROTEIN YCJF"/>
    <property type="match status" value="1"/>
</dbReference>
<evidence type="ECO:0000256" key="5">
    <source>
        <dbReference type="ARBA" id="ARBA00022692"/>
    </source>
</evidence>
<keyword evidence="4" id="KW-0997">Cell inner membrane</keyword>
<comment type="similarity">
    <text evidence="2">Belongs to the UPF0283 family.</text>
</comment>
<dbReference type="OrthoDB" id="9816060at2"/>
<dbReference type="RefSeq" id="WP_093031147.1">
    <property type="nucleotide sequence ID" value="NZ_FMZV01000006.1"/>
</dbReference>
<dbReference type="EMBL" id="FMZV01000006">
    <property type="protein sequence ID" value="SDD28383.1"/>
    <property type="molecule type" value="Genomic_DNA"/>
</dbReference>
<dbReference type="GO" id="GO:0005886">
    <property type="term" value="C:plasma membrane"/>
    <property type="evidence" value="ECO:0007669"/>
    <property type="project" value="UniProtKB-SubCell"/>
</dbReference>
<dbReference type="AlphaFoldDB" id="A0A1G6TH36"/>
<evidence type="ECO:0000313" key="11">
    <source>
        <dbReference type="Proteomes" id="UP000199628"/>
    </source>
</evidence>
<evidence type="ECO:0000256" key="4">
    <source>
        <dbReference type="ARBA" id="ARBA00022519"/>
    </source>
</evidence>
<keyword evidence="6 9" id="KW-1133">Transmembrane helix</keyword>
<organism evidence="10 11">
    <name type="scientific">Ruegeria marina</name>
    <dbReference type="NCBI Taxonomy" id="639004"/>
    <lineage>
        <taxon>Bacteria</taxon>
        <taxon>Pseudomonadati</taxon>
        <taxon>Pseudomonadota</taxon>
        <taxon>Alphaproteobacteria</taxon>
        <taxon>Rhodobacterales</taxon>
        <taxon>Roseobacteraceae</taxon>
        <taxon>Ruegeria</taxon>
    </lineage>
</organism>
<evidence type="ECO:0000256" key="7">
    <source>
        <dbReference type="ARBA" id="ARBA00023136"/>
    </source>
</evidence>
<keyword evidence="11" id="KW-1185">Reference proteome</keyword>
<dbReference type="InterPro" id="IPR006507">
    <property type="entry name" value="UPF0283"/>
</dbReference>
<dbReference type="STRING" id="639004.SAMN04488239_10695"/>
<evidence type="ECO:0000256" key="2">
    <source>
        <dbReference type="ARBA" id="ARBA00008255"/>
    </source>
</evidence>
<name>A0A1G6TH36_9RHOB</name>
<evidence type="ECO:0000256" key="1">
    <source>
        <dbReference type="ARBA" id="ARBA00004429"/>
    </source>
</evidence>
<evidence type="ECO:0000256" key="9">
    <source>
        <dbReference type="SAM" id="Phobius"/>
    </source>
</evidence>
<evidence type="ECO:0000313" key="10">
    <source>
        <dbReference type="EMBL" id="SDD28383.1"/>
    </source>
</evidence>
<protein>
    <submittedName>
        <fullName evidence="10">Putative membrane protein</fullName>
    </submittedName>
</protein>
<dbReference type="NCBIfam" id="TIGR01620">
    <property type="entry name" value="hyp_HI0043"/>
    <property type="match status" value="1"/>
</dbReference>
<keyword evidence="5 9" id="KW-0812">Transmembrane</keyword>
<dbReference type="Pfam" id="PF05128">
    <property type="entry name" value="DUF697"/>
    <property type="match status" value="1"/>
</dbReference>
<gene>
    <name evidence="10" type="ORF">SAMN04488239_10695</name>
</gene>
<proteinExistence type="inferred from homology"/>
<accession>A0A1G6TH36</accession>
<evidence type="ECO:0000256" key="6">
    <source>
        <dbReference type="ARBA" id="ARBA00022989"/>
    </source>
</evidence>
<dbReference type="InterPro" id="IPR021147">
    <property type="entry name" value="DUF697"/>
</dbReference>
<evidence type="ECO:0000256" key="3">
    <source>
        <dbReference type="ARBA" id="ARBA00022475"/>
    </source>
</evidence>
<evidence type="ECO:0000256" key="8">
    <source>
        <dbReference type="SAM" id="MobiDB-lite"/>
    </source>
</evidence>
<comment type="subcellular location">
    <subcellularLocation>
        <location evidence="1">Cell inner membrane</location>
        <topology evidence="1">Multi-pass membrane protein</topology>
    </subcellularLocation>
</comment>